<feature type="domain" description="G-patch" evidence="3">
    <location>
        <begin position="1"/>
        <end position="46"/>
    </location>
</feature>
<comment type="caution">
    <text evidence="4">The sequence shown here is derived from an EMBL/GenBank/DDBJ whole genome shotgun (WGS) entry which is preliminary data.</text>
</comment>
<feature type="compositionally biased region" description="Basic residues" evidence="2">
    <location>
        <begin position="378"/>
        <end position="393"/>
    </location>
</feature>
<evidence type="ECO:0000256" key="2">
    <source>
        <dbReference type="SAM" id="MobiDB-lite"/>
    </source>
</evidence>
<dbReference type="PANTHER" id="PTHR23149">
    <property type="entry name" value="G PATCH DOMAIN CONTAINING PROTEIN"/>
    <property type="match status" value="1"/>
</dbReference>
<gene>
    <name evidence="4" type="ORF">ABEB36_009715</name>
</gene>
<name>A0ABD1ELB1_HYPHA</name>
<protein>
    <recommendedName>
        <fullName evidence="1">G patch domain-containing protein 4</fullName>
    </recommendedName>
</protein>
<feature type="region of interest" description="Disordered" evidence="2">
    <location>
        <begin position="256"/>
        <end position="288"/>
    </location>
</feature>
<dbReference type="Pfam" id="PF01585">
    <property type="entry name" value="G-patch"/>
    <property type="match status" value="1"/>
</dbReference>
<dbReference type="Proteomes" id="UP001566132">
    <property type="component" value="Unassembled WGS sequence"/>
</dbReference>
<dbReference type="PROSITE" id="PS50174">
    <property type="entry name" value="G_PATCH"/>
    <property type="match status" value="1"/>
</dbReference>
<feature type="region of interest" description="Disordered" evidence="2">
    <location>
        <begin position="376"/>
        <end position="395"/>
    </location>
</feature>
<accession>A0ABD1ELB1</accession>
<dbReference type="SMART" id="SM00443">
    <property type="entry name" value="G_patch"/>
    <property type="match status" value="1"/>
</dbReference>
<proteinExistence type="predicted"/>
<evidence type="ECO:0000256" key="1">
    <source>
        <dbReference type="ARBA" id="ARBA00040365"/>
    </source>
</evidence>
<dbReference type="InterPro" id="IPR050656">
    <property type="entry name" value="PINX1"/>
</dbReference>
<evidence type="ECO:0000313" key="5">
    <source>
        <dbReference type="Proteomes" id="UP001566132"/>
    </source>
</evidence>
<evidence type="ECO:0000313" key="4">
    <source>
        <dbReference type="EMBL" id="KAL1494057.1"/>
    </source>
</evidence>
<reference evidence="4 5" key="1">
    <citation type="submission" date="2024-05" db="EMBL/GenBank/DDBJ databases">
        <title>Genetic variation in Jamaican populations of the coffee berry borer (Hypothenemus hampei).</title>
        <authorList>
            <person name="Errbii M."/>
            <person name="Myrie A."/>
        </authorList>
    </citation>
    <scope>NUCLEOTIDE SEQUENCE [LARGE SCALE GENOMIC DNA]</scope>
    <source>
        <strain evidence="4">JA-Hopewell-2020-01-JO</strain>
        <tissue evidence="4">Whole body</tissue>
    </source>
</reference>
<dbReference type="PANTHER" id="PTHR23149:SF9">
    <property type="entry name" value="G PATCH DOMAIN-CONTAINING PROTEIN 4"/>
    <property type="match status" value="1"/>
</dbReference>
<dbReference type="InterPro" id="IPR000467">
    <property type="entry name" value="G_patch_dom"/>
</dbReference>
<keyword evidence="5" id="KW-1185">Reference proteome</keyword>
<evidence type="ECO:0000259" key="3">
    <source>
        <dbReference type="PROSITE" id="PS50174"/>
    </source>
</evidence>
<feature type="region of interest" description="Disordered" evidence="2">
    <location>
        <begin position="205"/>
        <end position="233"/>
    </location>
</feature>
<organism evidence="4 5">
    <name type="scientific">Hypothenemus hampei</name>
    <name type="common">Coffee berry borer</name>
    <dbReference type="NCBI Taxonomy" id="57062"/>
    <lineage>
        <taxon>Eukaryota</taxon>
        <taxon>Metazoa</taxon>
        <taxon>Ecdysozoa</taxon>
        <taxon>Arthropoda</taxon>
        <taxon>Hexapoda</taxon>
        <taxon>Insecta</taxon>
        <taxon>Pterygota</taxon>
        <taxon>Neoptera</taxon>
        <taxon>Endopterygota</taxon>
        <taxon>Coleoptera</taxon>
        <taxon>Polyphaga</taxon>
        <taxon>Cucujiformia</taxon>
        <taxon>Curculionidae</taxon>
        <taxon>Scolytinae</taxon>
        <taxon>Hypothenemus</taxon>
    </lineage>
</organism>
<dbReference type="EMBL" id="JBDJPC010000007">
    <property type="protein sequence ID" value="KAL1494057.1"/>
    <property type="molecule type" value="Genomic_DNA"/>
</dbReference>
<sequence>MDFAKRQLEKYGWNEGKGLGRNEDGISQALKPKLKFDNTGFGHQVGEQFTNNWWERIFNSATENIDIETNGSDVKMKLKQDDAVEISTHSYSVKNLKKNTALEYGTFIKTEKITAEGTQSYGVVQPEPLKAFHGLTDDELFAVCDGRTVHKGARHGLKLSGKLSRLEKQEKLLLKKMKKFSLTDDPCSKAEKKLKKLKKHKENCKKYTPLDDPDNLPSTSAASTLKKKHKKRKTVSFNETITRIYTADMDRSFDSESGLLRDENSNENNNSGSDEGIEQDLENNNNDLDVDNHRAFEEARFNFSDLSKAERKKLKKKRKLDMKANTATNLFLGNIQPQSNANQIIVEEKEFSTKKRKHFEVNDDLACKKCLSESPDRLKRKRSKKKKKNKQKKEAKIITSIAKSLEGVCRISESE</sequence>
<dbReference type="AlphaFoldDB" id="A0ABD1ELB1"/>